<dbReference type="Proteomes" id="UP000297465">
    <property type="component" value="Unassembled WGS sequence"/>
</dbReference>
<sequence length="182" mass="21606">MKQRIFGVIILLLILNNGINPNDLKQIEKFDEEEYKLVFTDSNDTNSIKEFLRNKDKLEKWDRMITRFNWKNVSTIKEILPIYLEKVITPNSIRKPNILKNSNTTHKEDFIFEFFLSTGNGDYIEYNLHRMITTNDDKVESFIFAIKLPLTGTKEVDQENIRNILEPNRPKWIAEIQKININ</sequence>
<comment type="caution">
    <text evidence="1">The sequence shown here is derived from an EMBL/GenBank/DDBJ whole genome shotgun (WGS) entry which is preliminary data.</text>
</comment>
<evidence type="ECO:0000313" key="2">
    <source>
        <dbReference type="Proteomes" id="UP000297465"/>
    </source>
</evidence>
<keyword evidence="2" id="KW-1185">Reference proteome</keyword>
<name>A0ABY2LRA9_9LEPT</name>
<accession>A0ABY2LRA9</accession>
<protein>
    <recommendedName>
        <fullName evidence="3">Polyketide cyclase</fullName>
    </recommendedName>
</protein>
<dbReference type="RefSeq" id="WP_135575095.1">
    <property type="nucleotide sequence ID" value="NZ_RQFN01000036.1"/>
</dbReference>
<dbReference type="EMBL" id="RQFO01000013">
    <property type="protein sequence ID" value="TGL02608.1"/>
    <property type="molecule type" value="Genomic_DNA"/>
</dbReference>
<evidence type="ECO:0008006" key="3">
    <source>
        <dbReference type="Google" id="ProtNLM"/>
    </source>
</evidence>
<reference evidence="2" key="1">
    <citation type="journal article" date="2019" name="PLoS Negl. Trop. Dis.">
        <title>Revisiting the worldwide diversity of Leptospira species in the environment.</title>
        <authorList>
            <person name="Vincent A.T."/>
            <person name="Schiettekatte O."/>
            <person name="Bourhy P."/>
            <person name="Veyrier F.J."/>
            <person name="Picardeau M."/>
        </authorList>
    </citation>
    <scope>NUCLEOTIDE SEQUENCE [LARGE SCALE GENOMIC DNA]</scope>
    <source>
        <strain evidence="2">201800278</strain>
    </source>
</reference>
<evidence type="ECO:0000313" key="1">
    <source>
        <dbReference type="EMBL" id="TGL02608.1"/>
    </source>
</evidence>
<gene>
    <name evidence="1" type="ORF">EHQ31_09280</name>
</gene>
<organism evidence="1 2">
    <name type="scientific">Leptospira montravelensis</name>
    <dbReference type="NCBI Taxonomy" id="2484961"/>
    <lineage>
        <taxon>Bacteria</taxon>
        <taxon>Pseudomonadati</taxon>
        <taxon>Spirochaetota</taxon>
        <taxon>Spirochaetia</taxon>
        <taxon>Leptospirales</taxon>
        <taxon>Leptospiraceae</taxon>
        <taxon>Leptospira</taxon>
    </lineage>
</organism>
<proteinExistence type="predicted"/>